<feature type="domain" description="Retrotransposon gag" evidence="1">
    <location>
        <begin position="32"/>
        <end position="127"/>
    </location>
</feature>
<gene>
    <name evidence="2" type="ORF">Sango_1295300</name>
</gene>
<proteinExistence type="predicted"/>
<keyword evidence="3" id="KW-1185">Reference proteome</keyword>
<evidence type="ECO:0000259" key="1">
    <source>
        <dbReference type="Pfam" id="PF03732"/>
    </source>
</evidence>
<accession>A0AAE1WRB8</accession>
<dbReference type="AlphaFoldDB" id="A0AAE1WRB8"/>
<sequence>MALKTDIKLVQKAVASVGTEVARVPAVEKGSITSMNLTRDIKLWWHSRLSDDASANRKRIETWEVLKELKDQFLPCNTSWVARESLRNLRHTGRIHKFVKEFSSIMLDVRDMSEEDKPFNFMVGLKPWAQTELRRQGVKDLLSAIAAADRLADFKVVNDPEQRNDHSGKGNAKFEKLRADCFIYGNLEHRARNCRKHDRLNAIVAEQIDVERGTKLARMVAMQLEAGLDVKPWDSQVKAVNSKVVPVIGIANRELCVGSWSGHCNFIVGLGDFDAILGRNKAIFVKGGYDGCTTAGKKSEMIEVRPSNASSSNRGTHSPRLASFSCIRKMQEEMHRRWTKAQQICVDSRVGILTVFVMGSRH</sequence>
<organism evidence="2 3">
    <name type="scientific">Sesamum angolense</name>
    <dbReference type="NCBI Taxonomy" id="2727404"/>
    <lineage>
        <taxon>Eukaryota</taxon>
        <taxon>Viridiplantae</taxon>
        <taxon>Streptophyta</taxon>
        <taxon>Embryophyta</taxon>
        <taxon>Tracheophyta</taxon>
        <taxon>Spermatophyta</taxon>
        <taxon>Magnoliopsida</taxon>
        <taxon>eudicotyledons</taxon>
        <taxon>Gunneridae</taxon>
        <taxon>Pentapetalae</taxon>
        <taxon>asterids</taxon>
        <taxon>lamiids</taxon>
        <taxon>Lamiales</taxon>
        <taxon>Pedaliaceae</taxon>
        <taxon>Sesamum</taxon>
    </lineage>
</organism>
<comment type="caution">
    <text evidence="2">The sequence shown here is derived from an EMBL/GenBank/DDBJ whole genome shotgun (WGS) entry which is preliminary data.</text>
</comment>
<reference evidence="2" key="2">
    <citation type="journal article" date="2024" name="Plant">
        <title>Genomic evolution and insights into agronomic trait innovations of Sesamum species.</title>
        <authorList>
            <person name="Miao H."/>
            <person name="Wang L."/>
            <person name="Qu L."/>
            <person name="Liu H."/>
            <person name="Sun Y."/>
            <person name="Le M."/>
            <person name="Wang Q."/>
            <person name="Wei S."/>
            <person name="Zheng Y."/>
            <person name="Lin W."/>
            <person name="Duan Y."/>
            <person name="Cao H."/>
            <person name="Xiong S."/>
            <person name="Wang X."/>
            <person name="Wei L."/>
            <person name="Li C."/>
            <person name="Ma Q."/>
            <person name="Ju M."/>
            <person name="Zhao R."/>
            <person name="Li G."/>
            <person name="Mu C."/>
            <person name="Tian Q."/>
            <person name="Mei H."/>
            <person name="Zhang T."/>
            <person name="Gao T."/>
            <person name="Zhang H."/>
        </authorList>
    </citation>
    <scope>NUCLEOTIDE SEQUENCE</scope>
    <source>
        <strain evidence="2">K16</strain>
    </source>
</reference>
<evidence type="ECO:0000313" key="2">
    <source>
        <dbReference type="EMBL" id="KAK4398198.1"/>
    </source>
</evidence>
<protein>
    <recommendedName>
        <fullName evidence="1">Retrotransposon gag domain-containing protein</fullName>
    </recommendedName>
</protein>
<dbReference type="InterPro" id="IPR005162">
    <property type="entry name" value="Retrotrans_gag_dom"/>
</dbReference>
<dbReference type="Proteomes" id="UP001289374">
    <property type="component" value="Unassembled WGS sequence"/>
</dbReference>
<reference evidence="2" key="1">
    <citation type="submission" date="2020-06" db="EMBL/GenBank/DDBJ databases">
        <authorList>
            <person name="Li T."/>
            <person name="Hu X."/>
            <person name="Zhang T."/>
            <person name="Song X."/>
            <person name="Zhang H."/>
            <person name="Dai N."/>
            <person name="Sheng W."/>
            <person name="Hou X."/>
            <person name="Wei L."/>
        </authorList>
    </citation>
    <scope>NUCLEOTIDE SEQUENCE</scope>
    <source>
        <strain evidence="2">K16</strain>
        <tissue evidence="2">Leaf</tissue>
    </source>
</reference>
<dbReference type="Pfam" id="PF03732">
    <property type="entry name" value="Retrotrans_gag"/>
    <property type="match status" value="1"/>
</dbReference>
<dbReference type="EMBL" id="JACGWL010000007">
    <property type="protein sequence ID" value="KAK4398198.1"/>
    <property type="molecule type" value="Genomic_DNA"/>
</dbReference>
<evidence type="ECO:0000313" key="3">
    <source>
        <dbReference type="Proteomes" id="UP001289374"/>
    </source>
</evidence>
<name>A0AAE1WRB8_9LAMI</name>